<dbReference type="EMBL" id="JADZLT010000049">
    <property type="protein sequence ID" value="MBH0238020.1"/>
    <property type="molecule type" value="Genomic_DNA"/>
</dbReference>
<gene>
    <name evidence="10" type="ORF">I5731_09330</name>
</gene>
<dbReference type="InterPro" id="IPR043502">
    <property type="entry name" value="DNA/RNA_pol_sf"/>
</dbReference>
<comment type="function">
    <text evidence="6">Poorly processive, error-prone DNA polymerase involved in untargeted mutagenesis. Copies undamaged DNA at stalled replication forks, which arise in vivo from mismatched or misaligned primer ends. These misaligned primers can be extended by PolIV. Exhibits no 3'-5' exonuclease (proofreading) activity. May be involved in translesional synthesis, in conjunction with the beta clamp from PolIII.</text>
</comment>
<dbReference type="Proteomes" id="UP000631694">
    <property type="component" value="Unassembled WGS sequence"/>
</dbReference>
<reference evidence="10" key="1">
    <citation type="submission" date="2020-12" db="EMBL/GenBank/DDBJ databases">
        <title>Methylobrevis albus sp. nov., isolated from fresh water lack sediment.</title>
        <authorList>
            <person name="Zou Q."/>
        </authorList>
    </citation>
    <scope>NUCLEOTIDE SEQUENCE</scope>
    <source>
        <strain evidence="10">L22</strain>
    </source>
</reference>
<evidence type="ECO:0000259" key="8">
    <source>
        <dbReference type="Pfam" id="PF00817"/>
    </source>
</evidence>
<evidence type="ECO:0000313" key="11">
    <source>
        <dbReference type="Proteomes" id="UP000631694"/>
    </source>
</evidence>
<comment type="caution">
    <text evidence="10">The sequence shown here is derived from an EMBL/GenBank/DDBJ whole genome shotgun (WGS) entry which is preliminary data.</text>
</comment>
<dbReference type="InterPro" id="IPR043128">
    <property type="entry name" value="Rev_trsase/Diguanyl_cyclase"/>
</dbReference>
<dbReference type="CDD" id="cd03468">
    <property type="entry name" value="PolY_like"/>
    <property type="match status" value="1"/>
</dbReference>
<evidence type="ECO:0000256" key="6">
    <source>
        <dbReference type="ARBA" id="ARBA00025589"/>
    </source>
</evidence>
<dbReference type="PANTHER" id="PTHR35369:SF2">
    <property type="entry name" value="BLR3025 PROTEIN"/>
    <property type="match status" value="1"/>
</dbReference>
<evidence type="ECO:0000256" key="3">
    <source>
        <dbReference type="ARBA" id="ARBA00011245"/>
    </source>
</evidence>
<comment type="subunit">
    <text evidence="3">Monomer.</text>
</comment>
<dbReference type="GO" id="GO:0006281">
    <property type="term" value="P:DNA repair"/>
    <property type="evidence" value="ECO:0007669"/>
    <property type="project" value="InterPro"/>
</dbReference>
<dbReference type="InterPro" id="IPR017961">
    <property type="entry name" value="DNA_pol_Y-fam_little_finger"/>
</dbReference>
<comment type="catalytic activity">
    <reaction evidence="7">
        <text>DNA(n) + a 2'-deoxyribonucleoside 5'-triphosphate = DNA(n+1) + diphosphate</text>
        <dbReference type="Rhea" id="RHEA:22508"/>
        <dbReference type="Rhea" id="RHEA-COMP:17339"/>
        <dbReference type="Rhea" id="RHEA-COMP:17340"/>
        <dbReference type="ChEBI" id="CHEBI:33019"/>
        <dbReference type="ChEBI" id="CHEBI:61560"/>
        <dbReference type="ChEBI" id="CHEBI:173112"/>
        <dbReference type="EC" id="2.7.7.7"/>
    </reaction>
</comment>
<evidence type="ECO:0000259" key="9">
    <source>
        <dbReference type="Pfam" id="PF11799"/>
    </source>
</evidence>
<evidence type="ECO:0000256" key="5">
    <source>
        <dbReference type="ARBA" id="ARBA00022763"/>
    </source>
</evidence>
<accession>A0A931I0P4</accession>
<feature type="domain" description="DNA polymerase Y-family little finger" evidence="9">
    <location>
        <begin position="220"/>
        <end position="328"/>
    </location>
</feature>
<evidence type="ECO:0000256" key="4">
    <source>
        <dbReference type="ARBA" id="ARBA00012417"/>
    </source>
</evidence>
<dbReference type="Gene3D" id="3.40.1170.60">
    <property type="match status" value="1"/>
</dbReference>
<evidence type="ECO:0000256" key="1">
    <source>
        <dbReference type="ARBA" id="ARBA00001946"/>
    </source>
</evidence>
<dbReference type="Pfam" id="PF00817">
    <property type="entry name" value="IMS"/>
    <property type="match status" value="1"/>
</dbReference>
<sequence length="530" mass="55346">MPADRPLLLLAKQRGALRVVHADGVARGLGLAPGLSLADARARVPDLVVADDDPAADAALLGRLADWCDRFTPLVGRDGADGLMLDVTGCAALFGGEAAMSRDVAARLARAGLTARVAVAGTADAARAVARFGPGGPDGGVVAPGGEAAAVRPLPIAALGLDADRVTALARAGLRSIADLADRPRAPLVARFGADLASRLARTLGEAEHPISPQRPVAALMAERGFPEPVALMDDVLASLASLARRLAERLEEDGLGGRSFEASLFRADGAVHRVAVATSRPLRDPAAVMRLFADRLGSLADPLDPGFGFDMIRLAALAVEPLDPAQQAFGGASGEAEAVADLVDRLGARFGPDRVLRFGAAGSHVPERAYRAVPALAAGAPHRQAPGGWPQLPPGEPPLRPLRLLDPPEPVEAMAEVPDGPPIRFRWRRLIHDVVAAEGPERIAAEWWLVPAGDEGESGGIESAGAGPARDYFRVEDRGGRRFWLFREGLYGAAPLRAARPGRGSDAEQLPGLVAAETRPRWFVHGLFA</sequence>
<protein>
    <recommendedName>
        <fullName evidence="4">DNA-directed DNA polymerase</fullName>
        <ecNumber evidence="4">2.7.7.7</ecNumber>
    </recommendedName>
</protein>
<keyword evidence="11" id="KW-1185">Reference proteome</keyword>
<evidence type="ECO:0000313" key="10">
    <source>
        <dbReference type="EMBL" id="MBH0238020.1"/>
    </source>
</evidence>
<dbReference type="InterPro" id="IPR001126">
    <property type="entry name" value="UmuC"/>
</dbReference>
<dbReference type="EC" id="2.7.7.7" evidence="4"/>
<dbReference type="Pfam" id="PF11799">
    <property type="entry name" value="IMS_C"/>
    <property type="match status" value="1"/>
</dbReference>
<evidence type="ECO:0000256" key="2">
    <source>
        <dbReference type="ARBA" id="ARBA00010945"/>
    </source>
</evidence>
<dbReference type="Gene3D" id="3.30.70.270">
    <property type="match status" value="1"/>
</dbReference>
<comment type="cofactor">
    <cofactor evidence="1">
        <name>Mg(2+)</name>
        <dbReference type="ChEBI" id="CHEBI:18420"/>
    </cofactor>
</comment>
<comment type="similarity">
    <text evidence="2">Belongs to the DNA polymerase type-Y family.</text>
</comment>
<proteinExistence type="inferred from homology"/>
<name>A0A931I0P4_9HYPH</name>
<dbReference type="InterPro" id="IPR050356">
    <property type="entry name" value="SulA_CellDiv_inhibitor"/>
</dbReference>
<dbReference type="SUPFAM" id="SSF56672">
    <property type="entry name" value="DNA/RNA polymerases"/>
    <property type="match status" value="1"/>
</dbReference>
<dbReference type="PANTHER" id="PTHR35369">
    <property type="entry name" value="BLR3025 PROTEIN-RELATED"/>
    <property type="match status" value="1"/>
</dbReference>
<dbReference type="AlphaFoldDB" id="A0A931I0P4"/>
<keyword evidence="5" id="KW-0227">DNA damage</keyword>
<evidence type="ECO:0000256" key="7">
    <source>
        <dbReference type="ARBA" id="ARBA00049244"/>
    </source>
</evidence>
<organism evidence="10 11">
    <name type="scientific">Methylobrevis albus</name>
    <dbReference type="NCBI Taxonomy" id="2793297"/>
    <lineage>
        <taxon>Bacteria</taxon>
        <taxon>Pseudomonadati</taxon>
        <taxon>Pseudomonadota</taxon>
        <taxon>Alphaproteobacteria</taxon>
        <taxon>Hyphomicrobiales</taxon>
        <taxon>Pleomorphomonadaceae</taxon>
        <taxon>Methylobrevis</taxon>
    </lineage>
</organism>
<feature type="domain" description="UmuC" evidence="8">
    <location>
        <begin position="10"/>
        <end position="129"/>
    </location>
</feature>
<dbReference type="GO" id="GO:0003684">
    <property type="term" value="F:damaged DNA binding"/>
    <property type="evidence" value="ECO:0007669"/>
    <property type="project" value="InterPro"/>
</dbReference>